<evidence type="ECO:0000259" key="4">
    <source>
        <dbReference type="Pfam" id="PF00347"/>
    </source>
</evidence>
<name>A0AAW1NYK4_9CHLO</name>
<keyword evidence="3" id="KW-0687">Ribonucleoprotein</keyword>
<dbReference type="PIRSF" id="PIRSF002162">
    <property type="entry name" value="Ribosomal_L6"/>
    <property type="match status" value="1"/>
</dbReference>
<keyword evidence="2" id="KW-0689">Ribosomal protein</keyword>
<dbReference type="PANTHER" id="PTHR11655">
    <property type="entry name" value="60S/50S RIBOSOMAL PROTEIN L6/L9"/>
    <property type="match status" value="1"/>
</dbReference>
<dbReference type="EMBL" id="JALJOQ010000088">
    <property type="protein sequence ID" value="KAK9799743.1"/>
    <property type="molecule type" value="Genomic_DNA"/>
</dbReference>
<feature type="domain" description="Large ribosomal subunit protein uL6 alpha-beta" evidence="4">
    <location>
        <begin position="12"/>
        <end position="89"/>
    </location>
</feature>
<dbReference type="InterPro" id="IPR036789">
    <property type="entry name" value="Ribosomal_uL6-like_a/b-dom_sf"/>
</dbReference>
<dbReference type="InterPro" id="IPR020040">
    <property type="entry name" value="Ribosomal_uL6_a/b-dom"/>
</dbReference>
<accession>A0AAW1NYK4</accession>
<comment type="similarity">
    <text evidence="1">Belongs to the universal ribosomal protein uL6 family.</text>
</comment>
<dbReference type="AlphaFoldDB" id="A0AAW1NYK4"/>
<dbReference type="GO" id="GO:0022625">
    <property type="term" value="C:cytosolic large ribosomal subunit"/>
    <property type="evidence" value="ECO:0007669"/>
    <property type="project" value="TreeGrafter"/>
</dbReference>
<gene>
    <name evidence="5" type="ORF">WJX73_007629</name>
</gene>
<evidence type="ECO:0000256" key="1">
    <source>
        <dbReference type="ARBA" id="ARBA00009356"/>
    </source>
</evidence>
<comment type="caution">
    <text evidence="5">The sequence shown here is derived from an EMBL/GenBank/DDBJ whole genome shotgun (WGS) entry which is preliminary data.</text>
</comment>
<dbReference type="Gene3D" id="3.90.930.12">
    <property type="entry name" value="Ribosomal protein L6, alpha-beta domain"/>
    <property type="match status" value="2"/>
</dbReference>
<evidence type="ECO:0000313" key="6">
    <source>
        <dbReference type="Proteomes" id="UP001465755"/>
    </source>
</evidence>
<proteinExistence type="inferred from homology"/>
<dbReference type="InterPro" id="IPR000702">
    <property type="entry name" value="Ribosomal_uL6-like"/>
</dbReference>
<dbReference type="SUPFAM" id="SSF56053">
    <property type="entry name" value="Ribosomal protein L6"/>
    <property type="match status" value="2"/>
</dbReference>
<keyword evidence="6" id="KW-1185">Reference proteome</keyword>
<dbReference type="FunFam" id="3.90.930.12:FF:000004">
    <property type="entry name" value="60S ribosomal protein L9"/>
    <property type="match status" value="1"/>
</dbReference>
<sequence length="193" mass="22018">MKQVIATRELTIPDGVDIQVKSRHVRVKGPRGVLKRDFKHLSVDLYLSKTEEGERQLKVECHFGKRKSLASIRTVCSHVENLIKGVTRGFEYKMRLVYAHFPINATIEDQGTRVEIRNFLGEKRTRFVNMLPGVKIDRSSTKDELVLTGNDIELVSGSAALINHSCKVRNKDIRKFLDGIYISERDVILKGEL</sequence>
<protein>
    <recommendedName>
        <fullName evidence="4">Large ribosomal subunit protein uL6 alpha-beta domain-containing protein</fullName>
    </recommendedName>
</protein>
<reference evidence="5 6" key="1">
    <citation type="journal article" date="2024" name="Nat. Commun.">
        <title>Phylogenomics reveals the evolutionary origins of lichenization in chlorophyte algae.</title>
        <authorList>
            <person name="Puginier C."/>
            <person name="Libourel C."/>
            <person name="Otte J."/>
            <person name="Skaloud P."/>
            <person name="Haon M."/>
            <person name="Grisel S."/>
            <person name="Petersen M."/>
            <person name="Berrin J.G."/>
            <person name="Delaux P.M."/>
            <person name="Dal Grande F."/>
            <person name="Keller J."/>
        </authorList>
    </citation>
    <scope>NUCLEOTIDE SEQUENCE [LARGE SCALE GENOMIC DNA]</scope>
    <source>
        <strain evidence="5 6">SAG 2036</strain>
    </source>
</reference>
<feature type="domain" description="Large ribosomal subunit protein uL6 alpha-beta" evidence="4">
    <location>
        <begin position="101"/>
        <end position="179"/>
    </location>
</feature>
<dbReference type="GO" id="GO:0019843">
    <property type="term" value="F:rRNA binding"/>
    <property type="evidence" value="ECO:0007669"/>
    <property type="project" value="InterPro"/>
</dbReference>
<dbReference type="Proteomes" id="UP001465755">
    <property type="component" value="Unassembled WGS sequence"/>
</dbReference>
<dbReference type="GO" id="GO:0002181">
    <property type="term" value="P:cytoplasmic translation"/>
    <property type="evidence" value="ECO:0007669"/>
    <property type="project" value="TreeGrafter"/>
</dbReference>
<dbReference type="Pfam" id="PF00347">
    <property type="entry name" value="Ribosomal_L6"/>
    <property type="match status" value="2"/>
</dbReference>
<evidence type="ECO:0000313" key="5">
    <source>
        <dbReference type="EMBL" id="KAK9799743.1"/>
    </source>
</evidence>
<dbReference type="PANTHER" id="PTHR11655:SF16">
    <property type="entry name" value="60S RIBOSOMAL PROTEIN L9"/>
    <property type="match status" value="1"/>
</dbReference>
<evidence type="ECO:0000256" key="3">
    <source>
        <dbReference type="ARBA" id="ARBA00023274"/>
    </source>
</evidence>
<organism evidence="5 6">
    <name type="scientific">Symbiochloris irregularis</name>
    <dbReference type="NCBI Taxonomy" id="706552"/>
    <lineage>
        <taxon>Eukaryota</taxon>
        <taxon>Viridiplantae</taxon>
        <taxon>Chlorophyta</taxon>
        <taxon>core chlorophytes</taxon>
        <taxon>Trebouxiophyceae</taxon>
        <taxon>Trebouxiales</taxon>
        <taxon>Trebouxiaceae</taxon>
        <taxon>Symbiochloris</taxon>
    </lineage>
</organism>
<dbReference type="FunFam" id="3.90.930.12:FF:000003">
    <property type="entry name" value="60S ribosomal protein L9"/>
    <property type="match status" value="1"/>
</dbReference>
<dbReference type="GO" id="GO:0003735">
    <property type="term" value="F:structural constituent of ribosome"/>
    <property type="evidence" value="ECO:0007669"/>
    <property type="project" value="InterPro"/>
</dbReference>
<evidence type="ECO:0000256" key="2">
    <source>
        <dbReference type="ARBA" id="ARBA00022980"/>
    </source>
</evidence>